<dbReference type="InterPro" id="IPR018060">
    <property type="entry name" value="HTH_AraC"/>
</dbReference>
<evidence type="ECO:0000313" key="8">
    <source>
        <dbReference type="Proteomes" id="UP000293142"/>
    </source>
</evidence>
<feature type="domain" description="Response regulatory" evidence="6">
    <location>
        <begin position="3"/>
        <end position="120"/>
    </location>
</feature>
<dbReference type="GO" id="GO:0003700">
    <property type="term" value="F:DNA-binding transcription factor activity"/>
    <property type="evidence" value="ECO:0007669"/>
    <property type="project" value="InterPro"/>
</dbReference>
<evidence type="ECO:0000256" key="3">
    <source>
        <dbReference type="ARBA" id="ARBA00023163"/>
    </source>
</evidence>
<dbReference type="RefSeq" id="WP_131018369.1">
    <property type="nucleotide sequence ID" value="NZ_SIRE01000037.1"/>
</dbReference>
<evidence type="ECO:0000256" key="2">
    <source>
        <dbReference type="ARBA" id="ARBA00023125"/>
    </source>
</evidence>
<dbReference type="InterPro" id="IPR011006">
    <property type="entry name" value="CheY-like_superfamily"/>
</dbReference>
<evidence type="ECO:0000256" key="1">
    <source>
        <dbReference type="ARBA" id="ARBA00023015"/>
    </source>
</evidence>
<dbReference type="Pfam" id="PF12833">
    <property type="entry name" value="HTH_18"/>
    <property type="match status" value="1"/>
</dbReference>
<dbReference type="Proteomes" id="UP000293142">
    <property type="component" value="Unassembled WGS sequence"/>
</dbReference>
<dbReference type="InterPro" id="IPR001789">
    <property type="entry name" value="Sig_transdc_resp-reg_receiver"/>
</dbReference>
<dbReference type="SMART" id="SM00448">
    <property type="entry name" value="REC"/>
    <property type="match status" value="1"/>
</dbReference>
<keyword evidence="8" id="KW-1185">Reference proteome</keyword>
<feature type="modified residue" description="4-aspartylphosphate" evidence="4">
    <location>
        <position position="55"/>
    </location>
</feature>
<gene>
    <name evidence="7" type="ORF">EYB31_35700</name>
</gene>
<dbReference type="SUPFAM" id="SSF46689">
    <property type="entry name" value="Homeodomain-like"/>
    <property type="match status" value="2"/>
</dbReference>
<dbReference type="InterPro" id="IPR018062">
    <property type="entry name" value="HTH_AraC-typ_CS"/>
</dbReference>
<dbReference type="PROSITE" id="PS01124">
    <property type="entry name" value="HTH_ARAC_FAMILY_2"/>
    <property type="match status" value="1"/>
</dbReference>
<sequence>MFQVLVAEDEVWIRDAIAEMIDRLAPQFNVVGEVGSGEEAWNFIQEHWPSIVVTDIMMPHRNGLWLSEQIHRMSLPIVTMIVSGYDNFQYAKQAMRYGITEYLLKPLEEEELHDALKRSVQKLEGMAELHEGVHKIQHFIDRLPDMDRQTLNAEVQALLAYIYRLKSGAPGARKSQLALLSAKWNEMFRAVDQEHTFLPFTEEDEQGVRKYFADLADAWLLRYPQFANQSVKASIKKVCDYINVHYFENFSLTRLADMSHLSVSYFSTLFKKTTGQTCLNYINGVRIQKAKELLHEPDLKIYEIADMVGYTSLPYFNRMFKQIVAVTPIEYRKRLGL</sequence>
<reference evidence="7 8" key="1">
    <citation type="submission" date="2019-02" db="EMBL/GenBank/DDBJ databases">
        <title>Paenibacillus sp. nov., isolated from surface-sterilized tissue of Thalictrum simplex L.</title>
        <authorList>
            <person name="Tuo L."/>
        </authorList>
    </citation>
    <scope>NUCLEOTIDE SEQUENCE [LARGE SCALE GENOMIC DNA]</scope>
    <source>
        <strain evidence="7 8">N2SHLJ1</strain>
    </source>
</reference>
<protein>
    <submittedName>
        <fullName evidence="7">Response regulator</fullName>
    </submittedName>
</protein>
<comment type="caution">
    <text evidence="7">The sequence shown here is derived from an EMBL/GenBank/DDBJ whole genome shotgun (WGS) entry which is preliminary data.</text>
</comment>
<evidence type="ECO:0000259" key="6">
    <source>
        <dbReference type="PROSITE" id="PS50110"/>
    </source>
</evidence>
<evidence type="ECO:0000313" key="7">
    <source>
        <dbReference type="EMBL" id="TBL69723.1"/>
    </source>
</evidence>
<dbReference type="Pfam" id="PF00072">
    <property type="entry name" value="Response_reg"/>
    <property type="match status" value="1"/>
</dbReference>
<dbReference type="AlphaFoldDB" id="A0A4Q9DEY0"/>
<proteinExistence type="predicted"/>
<keyword evidence="3" id="KW-0804">Transcription</keyword>
<dbReference type="PROSITE" id="PS00041">
    <property type="entry name" value="HTH_ARAC_FAMILY_1"/>
    <property type="match status" value="1"/>
</dbReference>
<evidence type="ECO:0000256" key="4">
    <source>
        <dbReference type="PROSITE-ProRule" id="PRU00169"/>
    </source>
</evidence>
<dbReference type="SMART" id="SM00342">
    <property type="entry name" value="HTH_ARAC"/>
    <property type="match status" value="1"/>
</dbReference>
<dbReference type="GO" id="GO:0000160">
    <property type="term" value="P:phosphorelay signal transduction system"/>
    <property type="evidence" value="ECO:0007669"/>
    <property type="project" value="InterPro"/>
</dbReference>
<dbReference type="OrthoDB" id="159632at2"/>
<keyword evidence="4" id="KW-0597">Phosphoprotein</keyword>
<keyword evidence="1" id="KW-0805">Transcription regulation</keyword>
<dbReference type="InterPro" id="IPR020449">
    <property type="entry name" value="Tscrpt_reg_AraC-type_HTH"/>
</dbReference>
<dbReference type="InterPro" id="IPR009057">
    <property type="entry name" value="Homeodomain-like_sf"/>
</dbReference>
<dbReference type="PRINTS" id="PR00032">
    <property type="entry name" value="HTHARAC"/>
</dbReference>
<dbReference type="GO" id="GO:0043565">
    <property type="term" value="F:sequence-specific DNA binding"/>
    <property type="evidence" value="ECO:0007669"/>
    <property type="project" value="InterPro"/>
</dbReference>
<dbReference type="CDD" id="cd17536">
    <property type="entry name" value="REC_YesN-like"/>
    <property type="match status" value="1"/>
</dbReference>
<dbReference type="PANTHER" id="PTHR43280">
    <property type="entry name" value="ARAC-FAMILY TRANSCRIPTIONAL REGULATOR"/>
    <property type="match status" value="1"/>
</dbReference>
<feature type="domain" description="HTH araC/xylS-type" evidence="5">
    <location>
        <begin position="236"/>
        <end position="334"/>
    </location>
</feature>
<dbReference type="PROSITE" id="PS50110">
    <property type="entry name" value="RESPONSE_REGULATORY"/>
    <property type="match status" value="1"/>
</dbReference>
<dbReference type="Gene3D" id="3.40.50.2300">
    <property type="match status" value="1"/>
</dbReference>
<dbReference type="PANTHER" id="PTHR43280:SF28">
    <property type="entry name" value="HTH-TYPE TRANSCRIPTIONAL ACTIVATOR RHAS"/>
    <property type="match status" value="1"/>
</dbReference>
<accession>A0A4Q9DEY0</accession>
<evidence type="ECO:0000259" key="5">
    <source>
        <dbReference type="PROSITE" id="PS01124"/>
    </source>
</evidence>
<keyword evidence="2" id="KW-0238">DNA-binding</keyword>
<dbReference type="Gene3D" id="1.10.10.60">
    <property type="entry name" value="Homeodomain-like"/>
    <property type="match status" value="2"/>
</dbReference>
<dbReference type="EMBL" id="SIRE01000037">
    <property type="protein sequence ID" value="TBL69723.1"/>
    <property type="molecule type" value="Genomic_DNA"/>
</dbReference>
<name>A0A4Q9DEY0_9BACL</name>
<dbReference type="SUPFAM" id="SSF52172">
    <property type="entry name" value="CheY-like"/>
    <property type="match status" value="1"/>
</dbReference>
<organism evidence="7 8">
    <name type="scientific">Paenibacillus thalictri</name>
    <dbReference type="NCBI Taxonomy" id="2527873"/>
    <lineage>
        <taxon>Bacteria</taxon>
        <taxon>Bacillati</taxon>
        <taxon>Bacillota</taxon>
        <taxon>Bacilli</taxon>
        <taxon>Bacillales</taxon>
        <taxon>Paenibacillaceae</taxon>
        <taxon>Paenibacillus</taxon>
    </lineage>
</organism>